<evidence type="ECO:0000256" key="1">
    <source>
        <dbReference type="SAM" id="MobiDB-lite"/>
    </source>
</evidence>
<accession>W4P5B7</accession>
<comment type="caution">
    <text evidence="3">The sequence shown here is derived from an EMBL/GenBank/DDBJ whole genome shotgun (WGS) entry which is preliminary data.</text>
</comment>
<protein>
    <recommendedName>
        <fullName evidence="5">Lipoprotein</fullName>
    </recommendedName>
</protein>
<gene>
    <name evidence="3" type="ORF">JCM6292_1174</name>
</gene>
<feature type="region of interest" description="Disordered" evidence="1">
    <location>
        <begin position="42"/>
        <end position="66"/>
    </location>
</feature>
<sequence length="257" mass="29844">MKNLKMIYVGAFTFLALSLNVMLSSCGKDGVGIDEKELNKKVETERPQKVEQKQEESTENNKDNRNEWRTLYPNIAPFIDHSQESQHNLLSTEAINKEELLKVIQEWENLNEEMKKLQRPLPLFPEYSVQIKRWIAISIEYSKKEYSAQYEISEASSIASSYKDFHDAVVYAKINFLFVKAHQIKQTLAESHPGLSTLAQNFIGKIKNIGYIYVQHEGTQFVKEKKEEELVTLFNESFAKPYNRMIEQVKAGLDKKQ</sequence>
<reference evidence="3 4" key="1">
    <citation type="journal article" date="2014" name="Genome Announc.">
        <title>Draft Genome Sequences of Three Strains of Bacteroides pyogenes Isolated from a Cat and Swine.</title>
        <authorList>
            <person name="Sakamoto M."/>
            <person name="Oshima K."/>
            <person name="Suda W."/>
            <person name="Kitamura K."/>
            <person name="Iida T."/>
            <person name="Hattori M."/>
            <person name="Ohkuma M."/>
        </authorList>
    </citation>
    <scope>NUCLEOTIDE SEQUENCE [LARGE SCALE GENOMIC DNA]</scope>
    <source>
        <strain evidence="3 4">JCM 6292</strain>
    </source>
</reference>
<name>W4P5B7_9BACE</name>
<evidence type="ECO:0000313" key="4">
    <source>
        <dbReference type="Proteomes" id="UP000018861"/>
    </source>
</evidence>
<evidence type="ECO:0008006" key="5">
    <source>
        <dbReference type="Google" id="ProtNLM"/>
    </source>
</evidence>
<dbReference type="AlphaFoldDB" id="W4P5B7"/>
<dbReference type="EMBL" id="BAIQ01000009">
    <property type="protein sequence ID" value="GAE14962.1"/>
    <property type="molecule type" value="Genomic_DNA"/>
</dbReference>
<dbReference type="Proteomes" id="UP000018861">
    <property type="component" value="Unassembled WGS sequence"/>
</dbReference>
<evidence type="ECO:0000256" key="2">
    <source>
        <dbReference type="SAM" id="SignalP"/>
    </source>
</evidence>
<proteinExistence type="predicted"/>
<organism evidence="3 4">
    <name type="scientific">Bacteroides pyogenes JCM 6292</name>
    <dbReference type="NCBI Taxonomy" id="1235809"/>
    <lineage>
        <taxon>Bacteria</taxon>
        <taxon>Pseudomonadati</taxon>
        <taxon>Bacteroidota</taxon>
        <taxon>Bacteroidia</taxon>
        <taxon>Bacteroidales</taxon>
        <taxon>Bacteroidaceae</taxon>
        <taxon>Bacteroides</taxon>
    </lineage>
</organism>
<evidence type="ECO:0000313" key="3">
    <source>
        <dbReference type="EMBL" id="GAE14962.1"/>
    </source>
</evidence>
<keyword evidence="2" id="KW-0732">Signal</keyword>
<feature type="chain" id="PRO_5004845837" description="Lipoprotein" evidence="2">
    <location>
        <begin position="24"/>
        <end position="257"/>
    </location>
</feature>
<dbReference type="PROSITE" id="PS51257">
    <property type="entry name" value="PROKAR_LIPOPROTEIN"/>
    <property type="match status" value="1"/>
</dbReference>
<feature type="signal peptide" evidence="2">
    <location>
        <begin position="1"/>
        <end position="23"/>
    </location>
</feature>